<evidence type="ECO:0000313" key="19">
    <source>
        <dbReference type="EMBL" id="MDR6288699.1"/>
    </source>
</evidence>
<comment type="catalytic activity">
    <reaction evidence="15">
        <text>a CDP-1,2-diacyl-sn-glycerol + sn-glycerol 3-phosphate = a 1,2-diacyl-sn-glycero-3-phospho-(1'-sn-glycero-3'-phosphate) + CMP + H(+)</text>
        <dbReference type="Rhea" id="RHEA:12593"/>
        <dbReference type="ChEBI" id="CHEBI:15378"/>
        <dbReference type="ChEBI" id="CHEBI:57597"/>
        <dbReference type="ChEBI" id="CHEBI:58332"/>
        <dbReference type="ChEBI" id="CHEBI:60110"/>
        <dbReference type="ChEBI" id="CHEBI:60377"/>
        <dbReference type="EC" id="2.7.8.5"/>
    </reaction>
</comment>
<feature type="transmembrane region" description="Helical" evidence="18">
    <location>
        <begin position="131"/>
        <end position="148"/>
    </location>
</feature>
<dbReference type="Proteomes" id="UP001262410">
    <property type="component" value="Unassembled WGS sequence"/>
</dbReference>
<comment type="subcellular location">
    <subcellularLocation>
        <location evidence="1">Membrane</location>
        <topology evidence="1">Multi-pass membrane protein</topology>
    </subcellularLocation>
</comment>
<feature type="transmembrane region" description="Helical" evidence="18">
    <location>
        <begin position="30"/>
        <end position="48"/>
    </location>
</feature>
<dbReference type="PANTHER" id="PTHR14269:SF62">
    <property type="entry name" value="CDP-DIACYLGLYCEROL--GLYCEROL-3-PHOSPHATE 3-PHOSPHATIDYLTRANSFERASE 1, CHLOROPLASTIC"/>
    <property type="match status" value="1"/>
</dbReference>
<sequence>MVTSLPNLLTYSRIAAIPVLIALFYVPDAWASWTCLVIYAAAAITDYLDGKLARAWGATSMIGRLLDPIADKMLVTAVLFMLAAFGRLQGWSVLPAVIILLREVLISGLREFLAGMNSRGLPVTSLAKWKTAIQMLAIGFLIVGETGTRAFDGRLPVTEIGIAGIWIAAVLTLVTGWSYLREGVRQAITEDDPRAPPPAKAAGTFG</sequence>
<keyword evidence="8 17" id="KW-0808">Transferase</keyword>
<reference evidence="19 20" key="1">
    <citation type="submission" date="2023-07" db="EMBL/GenBank/DDBJ databases">
        <title>Sorghum-associated microbial communities from plants grown in Nebraska, USA.</title>
        <authorList>
            <person name="Schachtman D."/>
        </authorList>
    </citation>
    <scope>NUCLEOTIDE SEQUENCE [LARGE SCALE GENOMIC DNA]</scope>
    <source>
        <strain evidence="19 20">584</strain>
    </source>
</reference>
<evidence type="ECO:0000256" key="3">
    <source>
        <dbReference type="ARBA" id="ARBA00005189"/>
    </source>
</evidence>
<evidence type="ECO:0000256" key="4">
    <source>
        <dbReference type="ARBA" id="ARBA00010441"/>
    </source>
</evidence>
<keyword evidence="9 18" id="KW-0812">Transmembrane</keyword>
<dbReference type="EMBL" id="JAVDPW010000002">
    <property type="protein sequence ID" value="MDR6288699.1"/>
    <property type="molecule type" value="Genomic_DNA"/>
</dbReference>
<keyword evidence="12 18" id="KW-0472">Membrane</keyword>
<evidence type="ECO:0000256" key="18">
    <source>
        <dbReference type="SAM" id="Phobius"/>
    </source>
</evidence>
<dbReference type="Pfam" id="PF01066">
    <property type="entry name" value="CDP-OH_P_transf"/>
    <property type="match status" value="1"/>
</dbReference>
<evidence type="ECO:0000256" key="7">
    <source>
        <dbReference type="ARBA" id="ARBA00022516"/>
    </source>
</evidence>
<dbReference type="RefSeq" id="WP_309792717.1">
    <property type="nucleotide sequence ID" value="NZ_JAVDPW010000002.1"/>
</dbReference>
<organism evidence="19 20">
    <name type="scientific">Inquilinus ginsengisoli</name>
    <dbReference type="NCBI Taxonomy" id="363840"/>
    <lineage>
        <taxon>Bacteria</taxon>
        <taxon>Pseudomonadati</taxon>
        <taxon>Pseudomonadota</taxon>
        <taxon>Alphaproteobacteria</taxon>
        <taxon>Rhodospirillales</taxon>
        <taxon>Rhodospirillaceae</taxon>
        <taxon>Inquilinus</taxon>
    </lineage>
</organism>
<comment type="pathway">
    <text evidence="2">Phospholipid metabolism; phosphatidylglycerol biosynthesis; phosphatidylglycerol from CDP-diacylglycerol: step 1/2.</text>
</comment>
<keyword evidence="10 18" id="KW-1133">Transmembrane helix</keyword>
<dbReference type="EC" id="2.7.8.5" evidence="5 16"/>
<dbReference type="InterPro" id="IPR043130">
    <property type="entry name" value="CDP-OH_PTrfase_TM_dom"/>
</dbReference>
<evidence type="ECO:0000256" key="13">
    <source>
        <dbReference type="ARBA" id="ARBA00023209"/>
    </source>
</evidence>
<evidence type="ECO:0000256" key="6">
    <source>
        <dbReference type="ARBA" id="ARBA00014944"/>
    </source>
</evidence>
<evidence type="ECO:0000256" key="17">
    <source>
        <dbReference type="RuleBase" id="RU003750"/>
    </source>
</evidence>
<dbReference type="PROSITE" id="PS00379">
    <property type="entry name" value="CDP_ALCOHOL_P_TRANSF"/>
    <property type="match status" value="1"/>
</dbReference>
<name>A0ABU1JJB3_9PROT</name>
<comment type="pathway">
    <text evidence="3">Lipid metabolism.</text>
</comment>
<dbReference type="PANTHER" id="PTHR14269">
    <property type="entry name" value="CDP-DIACYLGLYCEROL--GLYCEROL-3-PHOSPHATE 3-PHOSPHATIDYLTRANSFERASE-RELATED"/>
    <property type="match status" value="1"/>
</dbReference>
<accession>A0ABU1JJB3</accession>
<comment type="similarity">
    <text evidence="4 17">Belongs to the CDP-alcohol phosphatidyltransferase class-I family.</text>
</comment>
<keyword evidence="11" id="KW-0443">Lipid metabolism</keyword>
<feature type="transmembrane region" description="Helical" evidence="18">
    <location>
        <begin position="160"/>
        <end position="180"/>
    </location>
</feature>
<evidence type="ECO:0000256" key="15">
    <source>
        <dbReference type="ARBA" id="ARBA00048586"/>
    </source>
</evidence>
<keyword evidence="13" id="KW-0594">Phospholipid biosynthesis</keyword>
<keyword evidence="14" id="KW-1208">Phospholipid metabolism</keyword>
<evidence type="ECO:0000256" key="9">
    <source>
        <dbReference type="ARBA" id="ARBA00022692"/>
    </source>
</evidence>
<evidence type="ECO:0000256" key="16">
    <source>
        <dbReference type="NCBIfam" id="TIGR00560"/>
    </source>
</evidence>
<evidence type="ECO:0000313" key="20">
    <source>
        <dbReference type="Proteomes" id="UP001262410"/>
    </source>
</evidence>
<evidence type="ECO:0000256" key="2">
    <source>
        <dbReference type="ARBA" id="ARBA00005042"/>
    </source>
</evidence>
<dbReference type="InterPro" id="IPR048254">
    <property type="entry name" value="CDP_ALCOHOL_P_TRANSF_CS"/>
</dbReference>
<evidence type="ECO:0000256" key="14">
    <source>
        <dbReference type="ARBA" id="ARBA00023264"/>
    </source>
</evidence>
<dbReference type="NCBIfam" id="TIGR00560">
    <property type="entry name" value="pgsA"/>
    <property type="match status" value="1"/>
</dbReference>
<evidence type="ECO:0000256" key="8">
    <source>
        <dbReference type="ARBA" id="ARBA00022679"/>
    </source>
</evidence>
<proteinExistence type="inferred from homology"/>
<evidence type="ECO:0000256" key="1">
    <source>
        <dbReference type="ARBA" id="ARBA00004141"/>
    </source>
</evidence>
<comment type="caution">
    <text evidence="19">The sequence shown here is derived from an EMBL/GenBank/DDBJ whole genome shotgun (WGS) entry which is preliminary data.</text>
</comment>
<dbReference type="InterPro" id="IPR000462">
    <property type="entry name" value="CDP-OH_P_trans"/>
</dbReference>
<protein>
    <recommendedName>
        <fullName evidence="6 16">CDP-diacylglycerol--glycerol-3-phosphate 3-phosphatidyltransferase</fullName>
        <ecNumber evidence="5 16">2.7.8.5</ecNumber>
    </recommendedName>
</protein>
<dbReference type="PIRSF" id="PIRSF000847">
    <property type="entry name" value="Phos_ph_gly_syn"/>
    <property type="match status" value="1"/>
</dbReference>
<keyword evidence="7" id="KW-0444">Lipid biosynthesis</keyword>
<dbReference type="InterPro" id="IPR050324">
    <property type="entry name" value="CDP-alcohol_PTase-I"/>
</dbReference>
<evidence type="ECO:0000256" key="11">
    <source>
        <dbReference type="ARBA" id="ARBA00023098"/>
    </source>
</evidence>
<dbReference type="InterPro" id="IPR004570">
    <property type="entry name" value="Phosphatidylglycerol_P_synth"/>
</dbReference>
<evidence type="ECO:0000256" key="12">
    <source>
        <dbReference type="ARBA" id="ARBA00023136"/>
    </source>
</evidence>
<keyword evidence="20" id="KW-1185">Reference proteome</keyword>
<dbReference type="GO" id="GO:0043337">
    <property type="term" value="F:cardiolipin synthase (CMP-forming)"/>
    <property type="evidence" value="ECO:0007669"/>
    <property type="project" value="UniProtKB-EC"/>
</dbReference>
<evidence type="ECO:0000256" key="5">
    <source>
        <dbReference type="ARBA" id="ARBA00013170"/>
    </source>
</evidence>
<gene>
    <name evidence="19" type="ORF">E9232_001206</name>
</gene>
<evidence type="ECO:0000256" key="10">
    <source>
        <dbReference type="ARBA" id="ARBA00022989"/>
    </source>
</evidence>
<dbReference type="Gene3D" id="1.20.120.1760">
    <property type="match status" value="1"/>
</dbReference>